<dbReference type="OrthoDB" id="9020366at2"/>
<dbReference type="RefSeq" id="WP_102628846.1">
    <property type="nucleotide sequence ID" value="NZ_PDOH01000014.1"/>
</dbReference>
<proteinExistence type="predicted"/>
<dbReference type="EMBL" id="PNRE01000070">
    <property type="protein sequence ID" value="PMR68293.1"/>
    <property type="molecule type" value="Genomic_DNA"/>
</dbReference>
<dbReference type="Proteomes" id="UP000235346">
    <property type="component" value="Unassembled WGS sequence"/>
</dbReference>
<accession>A0A2N7TJC2</accession>
<sequence>MTKPSWYRLSPEPQRNEYRLAPVSPTGAGFLDQAGALASHGCELFVSSPQGRLAAWELTPDTLSFTPGAEINASLAYQALSPFLLGGQLHLLAYTRDAGILDFYRVTATDFQHLYRYQRTYGDTTTGFTTVHAFGYRDRCLLMGYNADTGASRIYGIQVPPRAPLSISQLWQSDWAKGWQDFCFFQLGGENFFFKHNPTYKAVNIDHYMDDPAQGSHPVGTGLPLPQETSAAATLALQEGPGFAGYRADSGQLTVNRFHSDCQGWQQQAQVPAGRGYSQLLAVPCGDGNSLLALYG</sequence>
<organism evidence="1 2">
    <name type="scientific">Halomonas heilongjiangensis</name>
    <dbReference type="NCBI Taxonomy" id="1387883"/>
    <lineage>
        <taxon>Bacteria</taxon>
        <taxon>Pseudomonadati</taxon>
        <taxon>Pseudomonadota</taxon>
        <taxon>Gammaproteobacteria</taxon>
        <taxon>Oceanospirillales</taxon>
        <taxon>Halomonadaceae</taxon>
        <taxon>Halomonas</taxon>
    </lineage>
</organism>
<name>A0A2N7TJC2_9GAMM</name>
<comment type="caution">
    <text evidence="1">The sequence shown here is derived from an EMBL/GenBank/DDBJ whole genome shotgun (WGS) entry which is preliminary data.</text>
</comment>
<gene>
    <name evidence="1" type="ORF">C1H66_15810</name>
</gene>
<protein>
    <submittedName>
        <fullName evidence="1">Uncharacterized protein</fullName>
    </submittedName>
</protein>
<dbReference type="AlphaFoldDB" id="A0A2N7TJC2"/>
<evidence type="ECO:0000313" key="1">
    <source>
        <dbReference type="EMBL" id="PMR68293.1"/>
    </source>
</evidence>
<evidence type="ECO:0000313" key="2">
    <source>
        <dbReference type="Proteomes" id="UP000235346"/>
    </source>
</evidence>
<reference evidence="1 2" key="1">
    <citation type="submission" date="2018-01" db="EMBL/GenBank/DDBJ databases">
        <title>Halomonas endophytica sp. nov., isolated from storage liquid in the stems of Populus euphratica.</title>
        <authorList>
            <person name="Chen C."/>
        </authorList>
    </citation>
    <scope>NUCLEOTIDE SEQUENCE [LARGE SCALE GENOMIC DNA]</scope>
    <source>
        <strain evidence="1 2">DSM 26881</strain>
    </source>
</reference>
<keyword evidence="2" id="KW-1185">Reference proteome</keyword>